<proteinExistence type="predicted"/>
<protein>
    <submittedName>
        <fullName evidence="1">Uncharacterized protein</fullName>
    </submittedName>
</protein>
<sequence>MDIILVRSGLHQSLMPLRWKVVAFSVSISIDLKMLCTIAELKDLMFTFLHCHYFVKPVT</sequence>
<gene>
    <name evidence="1" type="ORF">NYM_LOCUS16395</name>
</gene>
<reference evidence="1" key="1">
    <citation type="submission" date="2019-09" db="EMBL/GenBank/DDBJ databases">
        <authorList>
            <person name="Zhang L."/>
        </authorList>
    </citation>
    <scope>NUCLEOTIDE SEQUENCE</scope>
</reference>
<accession>A0A5K1B828</accession>
<organism evidence="1">
    <name type="scientific">Nymphaea colorata</name>
    <name type="common">pocket water lily</name>
    <dbReference type="NCBI Taxonomy" id="210225"/>
    <lineage>
        <taxon>Eukaryota</taxon>
        <taxon>Viridiplantae</taxon>
        <taxon>Streptophyta</taxon>
        <taxon>Embryophyta</taxon>
        <taxon>Tracheophyta</taxon>
        <taxon>Spermatophyta</taxon>
        <taxon>Magnoliopsida</taxon>
        <taxon>Nymphaeales</taxon>
        <taxon>Nymphaeaceae</taxon>
        <taxon>Nymphaea</taxon>
    </lineage>
</organism>
<dbReference type="Gramene" id="NC3G0230900.1">
    <property type="protein sequence ID" value="NC3G0230900.1:cds"/>
    <property type="gene ID" value="NC3G0230900"/>
</dbReference>
<dbReference type="EMBL" id="LR721781">
    <property type="protein sequence ID" value="VVW10938.1"/>
    <property type="molecule type" value="Genomic_DNA"/>
</dbReference>
<dbReference type="AlphaFoldDB" id="A0A5K1B828"/>
<evidence type="ECO:0000313" key="1">
    <source>
        <dbReference type="EMBL" id="VVW10938.1"/>
    </source>
</evidence>
<name>A0A5K1B828_9MAGN</name>